<gene>
    <name evidence="3" type="ORF">COCSUDRAFT_62685</name>
</gene>
<dbReference type="Proteomes" id="UP000007264">
    <property type="component" value="Unassembled WGS sequence"/>
</dbReference>
<feature type="compositionally biased region" description="Basic and acidic residues" evidence="1">
    <location>
        <begin position="207"/>
        <end position="222"/>
    </location>
</feature>
<name>I0Z0K4_COCSC</name>
<dbReference type="PROSITE" id="PS50217">
    <property type="entry name" value="BZIP"/>
    <property type="match status" value="1"/>
</dbReference>
<comment type="caution">
    <text evidence="3">The sequence shown here is derived from an EMBL/GenBank/DDBJ whole genome shotgun (WGS) entry which is preliminary data.</text>
</comment>
<feature type="region of interest" description="Disordered" evidence="1">
    <location>
        <begin position="297"/>
        <end position="333"/>
    </location>
</feature>
<dbReference type="RefSeq" id="XP_005648717.1">
    <property type="nucleotide sequence ID" value="XM_005648660.1"/>
</dbReference>
<feature type="region of interest" description="Disordered" evidence="1">
    <location>
        <begin position="1"/>
        <end position="224"/>
    </location>
</feature>
<feature type="compositionally biased region" description="Polar residues" evidence="1">
    <location>
        <begin position="89"/>
        <end position="102"/>
    </location>
</feature>
<feature type="domain" description="BZIP" evidence="2">
    <location>
        <begin position="228"/>
        <end position="276"/>
    </location>
</feature>
<organism evidence="3 4">
    <name type="scientific">Coccomyxa subellipsoidea (strain C-169)</name>
    <name type="common">Green microalga</name>
    <dbReference type="NCBI Taxonomy" id="574566"/>
    <lineage>
        <taxon>Eukaryota</taxon>
        <taxon>Viridiplantae</taxon>
        <taxon>Chlorophyta</taxon>
        <taxon>core chlorophytes</taxon>
        <taxon>Trebouxiophyceae</taxon>
        <taxon>Trebouxiophyceae incertae sedis</taxon>
        <taxon>Coccomyxaceae</taxon>
        <taxon>Coccomyxa</taxon>
        <taxon>Coccomyxa subellipsoidea</taxon>
    </lineage>
</organism>
<reference evidence="3 4" key="1">
    <citation type="journal article" date="2012" name="Genome Biol.">
        <title>The genome of the polar eukaryotic microalga coccomyxa subellipsoidea reveals traits of cold adaptation.</title>
        <authorList>
            <person name="Blanc G."/>
            <person name="Agarkova I."/>
            <person name="Grimwood J."/>
            <person name="Kuo A."/>
            <person name="Brueggeman A."/>
            <person name="Dunigan D."/>
            <person name="Gurnon J."/>
            <person name="Ladunga I."/>
            <person name="Lindquist E."/>
            <person name="Lucas S."/>
            <person name="Pangilinan J."/>
            <person name="Proschold T."/>
            <person name="Salamov A."/>
            <person name="Schmutz J."/>
            <person name="Weeks D."/>
            <person name="Yamada T."/>
            <person name="Claverie J.M."/>
            <person name="Grigoriev I."/>
            <person name="Van Etten J."/>
            <person name="Lomsadze A."/>
            <person name="Borodovsky M."/>
        </authorList>
    </citation>
    <scope>NUCLEOTIDE SEQUENCE [LARGE SCALE GENOMIC DNA]</scope>
    <source>
        <strain evidence="3 4">C-169</strain>
    </source>
</reference>
<feature type="compositionally biased region" description="Low complexity" evidence="1">
    <location>
        <begin position="167"/>
        <end position="182"/>
    </location>
</feature>
<dbReference type="EMBL" id="AGSI01000006">
    <property type="protein sequence ID" value="EIE24173.1"/>
    <property type="molecule type" value="Genomic_DNA"/>
</dbReference>
<feature type="compositionally biased region" description="Polar residues" evidence="1">
    <location>
        <begin position="432"/>
        <end position="441"/>
    </location>
</feature>
<dbReference type="InterPro" id="IPR004827">
    <property type="entry name" value="bZIP"/>
</dbReference>
<sequence length="632" mass="67605">MTQHGGDPSLPSHEDDEPVDLGWLVEAEDAVGEDPAISAATSSPPLPSDRTIPRMPSFPDISAAYQQHSLPRPVSAESNFSAAASSPSTYMTQVGPINQQGSLKPGSMRLVTTGLRTSAALAEPPPAGQEVQRSLRSRAGGESTTGTAQGTAPDSTSPRHHGRMLRSRSGTTSGESESDASSVPKSEEEKRNSAEPKKSQRGRKRRTEPIVVEKEDGTKEEVSPQVYRRLRRRVTNRLSARRMRQKRAEERETIAAETQKLQQETTELRARMLELEGANRALAREAYGWRSRCEQLAGRPLGTPQQQMGGSSRTLSPFPSPNPTAEKRTQSLPVPHPAVAAEAQVRSMSPGGFDSFTLDAEIPSLHMLSPLSQQTPLFSRHAQQPGGGAQHTPLSLQSFDSALGAAQSRQLSSGSPGAGMAYYPNLTGLQRGASSSELQSTPEHEQLRSGQAGMQYGSHLHLRSSPYSIPELQQRLPPPHARAPREGGPSHMSPRHFSAPNLSQGAMDLYQHRSHLPGDASALGSAFGQPGGGLEARGSFGHPGVEASGGYAQPGLQSRASFGQSSPRSLQYARASGSVVAEEEMKRSSAPAALQQAQEAFGMAFRDGVPSSPPRQHPHWGVNPNPQGSSRK</sequence>
<dbReference type="InterPro" id="IPR046347">
    <property type="entry name" value="bZIP_sf"/>
</dbReference>
<dbReference type="KEGG" id="csl:COCSUDRAFT_62685"/>
<accession>I0Z0K4</accession>
<feature type="compositionally biased region" description="Basic and acidic residues" evidence="1">
    <location>
        <begin position="185"/>
        <end position="198"/>
    </location>
</feature>
<dbReference type="GeneID" id="17042171"/>
<proteinExistence type="predicted"/>
<feature type="compositionally biased region" description="Low complexity" evidence="1">
    <location>
        <begin position="75"/>
        <end position="88"/>
    </location>
</feature>
<feature type="compositionally biased region" description="Polar residues" evidence="1">
    <location>
        <begin position="303"/>
        <end position="317"/>
    </location>
</feature>
<keyword evidence="4" id="KW-1185">Reference proteome</keyword>
<feature type="region of interest" description="Disordered" evidence="1">
    <location>
        <begin position="238"/>
        <end position="261"/>
    </location>
</feature>
<evidence type="ECO:0000256" key="1">
    <source>
        <dbReference type="SAM" id="MobiDB-lite"/>
    </source>
</evidence>
<feature type="compositionally biased region" description="Polar residues" evidence="1">
    <location>
        <begin position="555"/>
        <end position="569"/>
    </location>
</feature>
<dbReference type="CDD" id="cd14686">
    <property type="entry name" value="bZIP"/>
    <property type="match status" value="1"/>
</dbReference>
<protein>
    <recommendedName>
        <fullName evidence="2">BZIP domain-containing protein</fullName>
    </recommendedName>
</protein>
<dbReference type="GO" id="GO:0003700">
    <property type="term" value="F:DNA-binding transcription factor activity"/>
    <property type="evidence" value="ECO:0007669"/>
    <property type="project" value="InterPro"/>
</dbReference>
<dbReference type="AlphaFoldDB" id="I0Z0K4"/>
<evidence type="ECO:0000313" key="4">
    <source>
        <dbReference type="Proteomes" id="UP000007264"/>
    </source>
</evidence>
<evidence type="ECO:0000313" key="3">
    <source>
        <dbReference type="EMBL" id="EIE24173.1"/>
    </source>
</evidence>
<evidence type="ECO:0000259" key="2">
    <source>
        <dbReference type="PROSITE" id="PS50217"/>
    </source>
</evidence>
<dbReference type="SUPFAM" id="SSF57959">
    <property type="entry name" value="Leucine zipper domain"/>
    <property type="match status" value="1"/>
</dbReference>
<feature type="region of interest" description="Disordered" evidence="1">
    <location>
        <begin position="584"/>
        <end position="632"/>
    </location>
</feature>
<feature type="compositionally biased region" description="Polar residues" evidence="1">
    <location>
        <begin position="142"/>
        <end position="156"/>
    </location>
</feature>
<feature type="region of interest" description="Disordered" evidence="1">
    <location>
        <begin position="373"/>
        <end position="570"/>
    </location>
</feature>
<dbReference type="OrthoDB" id="10438611at2759"/>